<feature type="compositionally biased region" description="Basic residues" evidence="1">
    <location>
        <begin position="16"/>
        <end position="31"/>
    </location>
</feature>
<dbReference type="Proteomes" id="UP000324222">
    <property type="component" value="Unassembled WGS sequence"/>
</dbReference>
<proteinExistence type="predicted"/>
<dbReference type="AlphaFoldDB" id="A0A5B7DSI1"/>
<organism evidence="2 3">
    <name type="scientific">Portunus trituberculatus</name>
    <name type="common">Swimming crab</name>
    <name type="synonym">Neptunus trituberculatus</name>
    <dbReference type="NCBI Taxonomy" id="210409"/>
    <lineage>
        <taxon>Eukaryota</taxon>
        <taxon>Metazoa</taxon>
        <taxon>Ecdysozoa</taxon>
        <taxon>Arthropoda</taxon>
        <taxon>Crustacea</taxon>
        <taxon>Multicrustacea</taxon>
        <taxon>Malacostraca</taxon>
        <taxon>Eumalacostraca</taxon>
        <taxon>Eucarida</taxon>
        <taxon>Decapoda</taxon>
        <taxon>Pleocyemata</taxon>
        <taxon>Brachyura</taxon>
        <taxon>Eubrachyura</taxon>
        <taxon>Portunoidea</taxon>
        <taxon>Portunidae</taxon>
        <taxon>Portuninae</taxon>
        <taxon>Portunus</taxon>
    </lineage>
</organism>
<gene>
    <name evidence="2" type="ORF">E2C01_017302</name>
</gene>
<sequence>MTERREDTKLPITYNAKRKARRCHSWHKQKRRDSVSSKRMCEADKTHRPEEEEEEEEDEEDEDGEEEEEE</sequence>
<keyword evidence="3" id="KW-1185">Reference proteome</keyword>
<dbReference type="EMBL" id="VSRR010001303">
    <property type="protein sequence ID" value="MPC24225.1"/>
    <property type="molecule type" value="Genomic_DNA"/>
</dbReference>
<comment type="caution">
    <text evidence="2">The sequence shown here is derived from an EMBL/GenBank/DDBJ whole genome shotgun (WGS) entry which is preliminary data.</text>
</comment>
<evidence type="ECO:0000313" key="2">
    <source>
        <dbReference type="EMBL" id="MPC24225.1"/>
    </source>
</evidence>
<protein>
    <submittedName>
        <fullName evidence="2">Uncharacterized protein</fullName>
    </submittedName>
</protein>
<evidence type="ECO:0000256" key="1">
    <source>
        <dbReference type="SAM" id="MobiDB-lite"/>
    </source>
</evidence>
<evidence type="ECO:0000313" key="3">
    <source>
        <dbReference type="Proteomes" id="UP000324222"/>
    </source>
</evidence>
<feature type="compositionally biased region" description="Basic and acidic residues" evidence="1">
    <location>
        <begin position="32"/>
        <end position="50"/>
    </location>
</feature>
<reference evidence="2 3" key="1">
    <citation type="submission" date="2019-05" db="EMBL/GenBank/DDBJ databases">
        <title>Another draft genome of Portunus trituberculatus and its Hox gene families provides insights of decapod evolution.</title>
        <authorList>
            <person name="Jeong J.-H."/>
            <person name="Song I."/>
            <person name="Kim S."/>
            <person name="Choi T."/>
            <person name="Kim D."/>
            <person name="Ryu S."/>
            <person name="Kim W."/>
        </authorList>
    </citation>
    <scope>NUCLEOTIDE SEQUENCE [LARGE SCALE GENOMIC DNA]</scope>
    <source>
        <tissue evidence="2">Muscle</tissue>
    </source>
</reference>
<feature type="compositionally biased region" description="Acidic residues" evidence="1">
    <location>
        <begin position="51"/>
        <end position="70"/>
    </location>
</feature>
<name>A0A5B7DSI1_PORTR</name>
<accession>A0A5B7DSI1</accession>
<feature type="region of interest" description="Disordered" evidence="1">
    <location>
        <begin position="1"/>
        <end position="70"/>
    </location>
</feature>